<name>A0A4S4A3E6_9FLAO</name>
<dbReference type="SUPFAM" id="SSF55781">
    <property type="entry name" value="GAF domain-like"/>
    <property type="match status" value="1"/>
</dbReference>
<dbReference type="AlphaFoldDB" id="A0A4S4A3E6"/>
<dbReference type="SMART" id="SM00346">
    <property type="entry name" value="HTH_ICLR"/>
    <property type="match status" value="1"/>
</dbReference>
<dbReference type="InterPro" id="IPR014757">
    <property type="entry name" value="Tscrpt_reg_IclR_C"/>
</dbReference>
<dbReference type="OrthoDB" id="940174at2"/>
<dbReference type="InterPro" id="IPR050707">
    <property type="entry name" value="HTH_MetabolicPath_Reg"/>
</dbReference>
<evidence type="ECO:0000313" key="6">
    <source>
        <dbReference type="EMBL" id="THF52932.1"/>
    </source>
</evidence>
<evidence type="ECO:0000256" key="2">
    <source>
        <dbReference type="ARBA" id="ARBA00023125"/>
    </source>
</evidence>
<dbReference type="InterPro" id="IPR036390">
    <property type="entry name" value="WH_DNA-bd_sf"/>
</dbReference>
<comment type="caution">
    <text evidence="6">The sequence shown here is derived from an EMBL/GenBank/DDBJ whole genome shotgun (WGS) entry which is preliminary data.</text>
</comment>
<dbReference type="Gene3D" id="1.10.10.10">
    <property type="entry name" value="Winged helix-like DNA-binding domain superfamily/Winged helix DNA-binding domain"/>
    <property type="match status" value="1"/>
</dbReference>
<dbReference type="PROSITE" id="PS51078">
    <property type="entry name" value="ICLR_ED"/>
    <property type="match status" value="1"/>
</dbReference>
<dbReference type="EMBL" id="SSNZ01000001">
    <property type="protein sequence ID" value="THF52932.1"/>
    <property type="molecule type" value="Genomic_DNA"/>
</dbReference>
<accession>A0A4S4A3E6</accession>
<sequence>MIQSVKRAFDILEYITQNGNLVRLNDIASALELQNTTVHNFLNTLKELGYVEQDELSPRYRVTTKMQCIYPPPVSVSVLKNTLRPTLEKITELTNETSYLSVQMGTYFRHELISEPDRSVKISLELNKDYEMTRTAIGKVFMAHSEHLQNTLLKNLDEPVQKKLQAELSEILKNGYALDLEEYEPDLNCAAIPYYQNNRVVAVLCVSGPAFRYKLPEIMKAIEIMNELK</sequence>
<dbReference type="SUPFAM" id="SSF46785">
    <property type="entry name" value="Winged helix' DNA-binding domain"/>
    <property type="match status" value="1"/>
</dbReference>
<dbReference type="Gene3D" id="3.30.450.40">
    <property type="match status" value="1"/>
</dbReference>
<dbReference type="InterPro" id="IPR036388">
    <property type="entry name" value="WH-like_DNA-bd_sf"/>
</dbReference>
<dbReference type="InterPro" id="IPR029016">
    <property type="entry name" value="GAF-like_dom_sf"/>
</dbReference>
<dbReference type="PROSITE" id="PS51077">
    <property type="entry name" value="HTH_ICLR"/>
    <property type="match status" value="1"/>
</dbReference>
<organism evidence="6 7">
    <name type="scientific">Flavobacterium supellecticarium</name>
    <dbReference type="NCBI Taxonomy" id="2565924"/>
    <lineage>
        <taxon>Bacteria</taxon>
        <taxon>Pseudomonadati</taxon>
        <taxon>Bacteroidota</taxon>
        <taxon>Flavobacteriia</taxon>
        <taxon>Flavobacteriales</taxon>
        <taxon>Flavobacteriaceae</taxon>
        <taxon>Flavobacterium</taxon>
    </lineage>
</organism>
<dbReference type="RefSeq" id="WP_136401457.1">
    <property type="nucleotide sequence ID" value="NZ_SSNZ01000001.1"/>
</dbReference>
<dbReference type="PANTHER" id="PTHR30136">
    <property type="entry name" value="HELIX-TURN-HELIX TRANSCRIPTIONAL REGULATOR, ICLR FAMILY"/>
    <property type="match status" value="1"/>
</dbReference>
<protein>
    <submittedName>
        <fullName evidence="6">IclR family transcriptional regulator</fullName>
    </submittedName>
</protein>
<evidence type="ECO:0000259" key="5">
    <source>
        <dbReference type="PROSITE" id="PS51078"/>
    </source>
</evidence>
<dbReference type="GO" id="GO:0045892">
    <property type="term" value="P:negative regulation of DNA-templated transcription"/>
    <property type="evidence" value="ECO:0007669"/>
    <property type="project" value="TreeGrafter"/>
</dbReference>
<keyword evidence="7" id="KW-1185">Reference proteome</keyword>
<keyword evidence="2" id="KW-0238">DNA-binding</keyword>
<dbReference type="GO" id="GO:0003700">
    <property type="term" value="F:DNA-binding transcription factor activity"/>
    <property type="evidence" value="ECO:0007669"/>
    <property type="project" value="TreeGrafter"/>
</dbReference>
<dbReference type="PANTHER" id="PTHR30136:SF35">
    <property type="entry name" value="HTH-TYPE TRANSCRIPTIONAL REGULATOR RV1719"/>
    <property type="match status" value="1"/>
</dbReference>
<gene>
    <name evidence="6" type="ORF">E6C50_01620</name>
</gene>
<dbReference type="Pfam" id="PF09339">
    <property type="entry name" value="HTH_IclR"/>
    <property type="match status" value="1"/>
</dbReference>
<evidence type="ECO:0000256" key="3">
    <source>
        <dbReference type="ARBA" id="ARBA00023163"/>
    </source>
</evidence>
<dbReference type="GO" id="GO:0003677">
    <property type="term" value="F:DNA binding"/>
    <property type="evidence" value="ECO:0007669"/>
    <property type="project" value="UniProtKB-KW"/>
</dbReference>
<dbReference type="Pfam" id="PF01614">
    <property type="entry name" value="IclR_C"/>
    <property type="match status" value="1"/>
</dbReference>
<feature type="domain" description="HTH iclR-type" evidence="4">
    <location>
        <begin position="2"/>
        <end position="64"/>
    </location>
</feature>
<evidence type="ECO:0000256" key="1">
    <source>
        <dbReference type="ARBA" id="ARBA00023015"/>
    </source>
</evidence>
<keyword evidence="3" id="KW-0804">Transcription</keyword>
<reference evidence="6 7" key="1">
    <citation type="submission" date="2019-04" db="EMBL/GenBank/DDBJ databases">
        <title>Flavobacterium sp. nov. isolated from construction timber.</title>
        <authorList>
            <person name="Lin S.-Y."/>
            <person name="Chang C.-T."/>
            <person name="Young C.-C."/>
        </authorList>
    </citation>
    <scope>NUCLEOTIDE SEQUENCE [LARGE SCALE GENOMIC DNA]</scope>
    <source>
        <strain evidence="6 7">CC-CTC003</strain>
    </source>
</reference>
<proteinExistence type="predicted"/>
<dbReference type="Proteomes" id="UP000307507">
    <property type="component" value="Unassembled WGS sequence"/>
</dbReference>
<feature type="domain" description="IclR-ED" evidence="5">
    <location>
        <begin position="65"/>
        <end position="229"/>
    </location>
</feature>
<evidence type="ECO:0000313" key="7">
    <source>
        <dbReference type="Proteomes" id="UP000307507"/>
    </source>
</evidence>
<keyword evidence="1" id="KW-0805">Transcription regulation</keyword>
<evidence type="ECO:0000259" key="4">
    <source>
        <dbReference type="PROSITE" id="PS51077"/>
    </source>
</evidence>
<dbReference type="InterPro" id="IPR005471">
    <property type="entry name" value="Tscrpt_reg_IclR_N"/>
</dbReference>